<dbReference type="RefSeq" id="WP_129602063.1">
    <property type="nucleotide sequence ID" value="NZ_CP035544.1"/>
</dbReference>
<organism evidence="1 2">
    <name type="scientific">Muriicola soli</name>
    <dbReference type="NCBI Taxonomy" id="2507538"/>
    <lineage>
        <taxon>Bacteria</taxon>
        <taxon>Pseudomonadati</taxon>
        <taxon>Bacteroidota</taxon>
        <taxon>Flavobacteriia</taxon>
        <taxon>Flavobacteriales</taxon>
        <taxon>Flavobacteriaceae</taxon>
        <taxon>Muriicola</taxon>
    </lineage>
</organism>
<dbReference type="AlphaFoldDB" id="A0A411E6V7"/>
<protein>
    <submittedName>
        <fullName evidence="1">Uncharacterized protein</fullName>
    </submittedName>
</protein>
<gene>
    <name evidence="1" type="ORF">EQY75_01015</name>
</gene>
<accession>A0A411E6V7</accession>
<dbReference type="KEGG" id="mur:EQY75_01015"/>
<evidence type="ECO:0000313" key="2">
    <source>
        <dbReference type="Proteomes" id="UP000290889"/>
    </source>
</evidence>
<evidence type="ECO:0000313" key="1">
    <source>
        <dbReference type="EMBL" id="QBA63253.1"/>
    </source>
</evidence>
<proteinExistence type="predicted"/>
<dbReference type="EMBL" id="CP035544">
    <property type="protein sequence ID" value="QBA63253.1"/>
    <property type="molecule type" value="Genomic_DNA"/>
</dbReference>
<keyword evidence="2" id="KW-1185">Reference proteome</keyword>
<name>A0A411E6V7_9FLAO</name>
<dbReference type="OrthoDB" id="1447510at2"/>
<dbReference type="Proteomes" id="UP000290889">
    <property type="component" value="Chromosome"/>
</dbReference>
<sequence length="156" mass="17486">MKTPTFFSFFLFVTFISWSQEKAIKIINQETQKEIIIKNNKRVKIVTSEGQKITGRLAIADDTTIFVNKQQLVLSDIYEIKRNPLLTSILTSSVIIYAGALTTGFGVLIGVLVDSTAFWLTLPGAAMIYTGLKAPNFNRKFSKVKNWSFEIVSLSP</sequence>
<reference evidence="1 2" key="1">
    <citation type="submission" date="2019-01" db="EMBL/GenBank/DDBJ databases">
        <title>Muriicola soli sp. nov., isolated from soil.</title>
        <authorList>
            <person name="Kang H.J."/>
            <person name="Kim S.B."/>
        </authorList>
    </citation>
    <scope>NUCLEOTIDE SEQUENCE [LARGE SCALE GENOMIC DNA]</scope>
    <source>
        <strain evidence="1 2">MMS17-SY002</strain>
    </source>
</reference>